<name>A0A1H1XNB2_9BRAD</name>
<dbReference type="RefSeq" id="WP_146688786.1">
    <property type="nucleotide sequence ID" value="NZ_LT629750.1"/>
</dbReference>
<dbReference type="NCBIfam" id="TIGR02444">
    <property type="entry name" value="TIGR02444 family protein"/>
    <property type="match status" value="1"/>
</dbReference>
<organism evidence="2 3">
    <name type="scientific">Bradyrhizobium canariense</name>
    <dbReference type="NCBI Taxonomy" id="255045"/>
    <lineage>
        <taxon>Bacteria</taxon>
        <taxon>Pseudomonadati</taxon>
        <taxon>Pseudomonadota</taxon>
        <taxon>Alphaproteobacteria</taxon>
        <taxon>Hyphomicrobiales</taxon>
        <taxon>Nitrobacteraceae</taxon>
        <taxon>Bradyrhizobium</taxon>
    </lineage>
</organism>
<dbReference type="Proteomes" id="UP000243904">
    <property type="component" value="Chromosome I"/>
</dbReference>
<protein>
    <submittedName>
        <fullName evidence="2">TIGR02444 family protein</fullName>
    </submittedName>
</protein>
<dbReference type="AlphaFoldDB" id="A0A1H1XNB2"/>
<gene>
    <name evidence="2" type="ORF">SAMN05444158_4393</name>
</gene>
<keyword evidence="3" id="KW-1185">Reference proteome</keyword>
<evidence type="ECO:0000313" key="3">
    <source>
        <dbReference type="Proteomes" id="UP000243904"/>
    </source>
</evidence>
<accession>A0A1H1XNB2</accession>
<dbReference type="InterPro" id="IPR012659">
    <property type="entry name" value="CHP02444"/>
</dbReference>
<reference evidence="3" key="1">
    <citation type="submission" date="2016-10" db="EMBL/GenBank/DDBJ databases">
        <authorList>
            <person name="Varghese N."/>
            <person name="Submissions S."/>
        </authorList>
    </citation>
    <scope>NUCLEOTIDE SEQUENCE [LARGE SCALE GENOMIC DNA]</scope>
    <source>
        <strain evidence="3">GAS369</strain>
    </source>
</reference>
<keyword evidence="1" id="KW-0175">Coiled coil</keyword>
<proteinExistence type="predicted"/>
<evidence type="ECO:0000313" key="2">
    <source>
        <dbReference type="EMBL" id="SDT10319.1"/>
    </source>
</evidence>
<evidence type="ECO:0000256" key="1">
    <source>
        <dbReference type="SAM" id="Coils"/>
    </source>
</evidence>
<dbReference type="EMBL" id="LT629750">
    <property type="protein sequence ID" value="SDT10319.1"/>
    <property type="molecule type" value="Genomic_DNA"/>
</dbReference>
<dbReference type="Pfam" id="PF09523">
    <property type="entry name" value="DUF2390"/>
    <property type="match status" value="1"/>
</dbReference>
<feature type="coiled-coil region" evidence="1">
    <location>
        <begin position="86"/>
        <end position="113"/>
    </location>
</feature>
<sequence length="166" mass="18525">MDKKGSFWTFSLEFYADPSVAGICVDLQDRHSSDVNILLFVLWCASRHRRLSPHELGRVVASVSGWQNEVVRPLRGVRRNLKQFALDLALESIVDLREAVKKQELEAERLQQSLMEAKFGEIGSPASDRAATASSNVELYATLVGQVFPTAYVIALVARLQAIRPN</sequence>